<dbReference type="eggNOG" id="arCOG00181">
    <property type="taxonomic scope" value="Archaea"/>
</dbReference>
<dbReference type="GO" id="GO:0015833">
    <property type="term" value="P:peptide transport"/>
    <property type="evidence" value="ECO:0007669"/>
    <property type="project" value="InterPro"/>
</dbReference>
<dbReference type="PANTHER" id="PTHR43297:SF13">
    <property type="entry name" value="NICKEL ABC TRANSPORTER, ATP-BINDING PROTEIN"/>
    <property type="match status" value="1"/>
</dbReference>
<evidence type="ECO:0000256" key="9">
    <source>
        <dbReference type="ARBA" id="ARBA00038669"/>
    </source>
</evidence>
<dbReference type="InterPro" id="IPR017871">
    <property type="entry name" value="ABC_transporter-like_CS"/>
</dbReference>
<dbReference type="PATRIC" id="fig|358396.7.peg.801"/>
<dbReference type="InterPro" id="IPR050388">
    <property type="entry name" value="ABC_Ni/Peptide_Import"/>
</dbReference>
<keyword evidence="4" id="KW-0547">Nucleotide-binding</keyword>
<keyword evidence="2" id="KW-0813">Transport</keyword>
<dbReference type="Pfam" id="PF08352">
    <property type="entry name" value="oligo_HPY"/>
    <property type="match status" value="1"/>
</dbReference>
<dbReference type="Pfam" id="PF00005">
    <property type="entry name" value="ABC_tran"/>
    <property type="match status" value="1"/>
</dbReference>
<dbReference type="InterPro" id="IPR003439">
    <property type="entry name" value="ABC_transporter-like_ATP-bd"/>
</dbReference>
<evidence type="ECO:0000256" key="10">
    <source>
        <dbReference type="ARBA" id="ARBA00039098"/>
    </source>
</evidence>
<dbReference type="AlphaFoldDB" id="M0LS83"/>
<dbReference type="GO" id="GO:0016887">
    <property type="term" value="F:ATP hydrolysis activity"/>
    <property type="evidence" value="ECO:0007669"/>
    <property type="project" value="InterPro"/>
</dbReference>
<reference evidence="15 18" key="1">
    <citation type="journal article" date="2011" name="J. Bacteriol.">
        <title>Genome sequence of Halobiforma lacisalsi AJ5, an extremely halophilic archaeon which harbors a bop gene.</title>
        <authorList>
            <person name="Jiang X."/>
            <person name="Wang S."/>
            <person name="Cheng H."/>
            <person name="Huo Y."/>
            <person name="Zhang X."/>
            <person name="Zhu X."/>
            <person name="Han X."/>
            <person name="Ni P."/>
            <person name="Wu M."/>
        </authorList>
    </citation>
    <scope>NUCLEOTIDE SEQUENCE [LARGE SCALE GENOMIC DNA]</scope>
    <source>
        <strain evidence="15 18">AJ5</strain>
    </source>
</reference>
<accession>M0LS83</accession>
<keyword evidence="6" id="KW-1278">Translocase</keyword>
<feature type="domain" description="ABC transporter" evidence="14">
    <location>
        <begin position="24"/>
        <end position="274"/>
    </location>
</feature>
<evidence type="ECO:0000256" key="13">
    <source>
        <dbReference type="SAM" id="MobiDB-lite"/>
    </source>
</evidence>
<dbReference type="Proteomes" id="UP000186547">
    <property type="component" value="Chromosome"/>
</dbReference>
<evidence type="ECO:0000313" key="15">
    <source>
        <dbReference type="EMBL" id="APW99846.1"/>
    </source>
</evidence>
<dbReference type="Gene3D" id="3.40.50.300">
    <property type="entry name" value="P-loop containing nucleotide triphosphate hydrolases"/>
    <property type="match status" value="1"/>
</dbReference>
<reference evidence="16 17" key="2">
    <citation type="journal article" date="2014" name="PLoS Genet.">
        <title>Phylogenetically driven sequencing of extremely halophilic archaea reveals strategies for static and dynamic osmo-response.</title>
        <authorList>
            <person name="Becker E.A."/>
            <person name="Seitzer P.M."/>
            <person name="Tritt A."/>
            <person name="Larsen D."/>
            <person name="Krusor M."/>
            <person name="Yao A.I."/>
            <person name="Wu D."/>
            <person name="Madern D."/>
            <person name="Eisen J.A."/>
            <person name="Darling A.E."/>
            <person name="Facciotti M.T."/>
        </authorList>
    </citation>
    <scope>NUCLEOTIDE SEQUENCE [LARGE SCALE GENOMIC DNA]</scope>
    <source>
        <strain evidence="16 17">AJ5</strain>
    </source>
</reference>
<comment type="subunit">
    <text evidence="9">The complex is composed of two ATP-binding proteins (NikD and NikE), two transmembrane proteins (NikB and NikC) and a solute-binding protein (NikA).</text>
</comment>
<dbReference type="SMART" id="SM00382">
    <property type="entry name" value="AAA"/>
    <property type="match status" value="1"/>
</dbReference>
<dbReference type="GO" id="GO:0005886">
    <property type="term" value="C:plasma membrane"/>
    <property type="evidence" value="ECO:0007669"/>
    <property type="project" value="UniProtKB-SubCell"/>
</dbReference>
<evidence type="ECO:0000256" key="2">
    <source>
        <dbReference type="ARBA" id="ARBA00022448"/>
    </source>
</evidence>
<dbReference type="PROSITE" id="PS50893">
    <property type="entry name" value="ABC_TRANSPORTER_2"/>
    <property type="match status" value="1"/>
</dbReference>
<name>M0LS83_NATLA</name>
<evidence type="ECO:0000256" key="11">
    <source>
        <dbReference type="ARBA" id="ARBA00044143"/>
    </source>
</evidence>
<dbReference type="PROSITE" id="PS00211">
    <property type="entry name" value="ABC_TRANSPORTER_1"/>
    <property type="match status" value="1"/>
</dbReference>
<dbReference type="EC" id="7.2.2.11" evidence="10"/>
<evidence type="ECO:0000313" key="18">
    <source>
        <dbReference type="Proteomes" id="UP000186547"/>
    </source>
</evidence>
<comment type="subcellular location">
    <subcellularLocation>
        <location evidence="1">Cell membrane</location>
        <topology evidence="1">Peripheral membrane protein</topology>
    </subcellularLocation>
</comment>
<dbReference type="STRING" id="358396.CHINAEXTREME_19640"/>
<dbReference type="FunFam" id="3.40.50.300:FF:000016">
    <property type="entry name" value="Oligopeptide ABC transporter ATP-binding component"/>
    <property type="match status" value="1"/>
</dbReference>
<reference evidence="15" key="3">
    <citation type="submission" date="2017-01" db="EMBL/GenBank/DDBJ databases">
        <authorList>
            <person name="Mah S.A."/>
            <person name="Swanson W.J."/>
            <person name="Moy G.W."/>
            <person name="Vacquier V.D."/>
        </authorList>
    </citation>
    <scope>NUCLEOTIDE SEQUENCE</scope>
    <source>
        <strain evidence="15">AJ5</strain>
    </source>
</reference>
<dbReference type="InterPro" id="IPR027417">
    <property type="entry name" value="P-loop_NTPase"/>
</dbReference>
<keyword evidence="5 16" id="KW-0067">ATP-binding</keyword>
<evidence type="ECO:0000313" key="16">
    <source>
        <dbReference type="EMBL" id="EMA35973.1"/>
    </source>
</evidence>
<dbReference type="Proteomes" id="UP000011555">
    <property type="component" value="Unassembled WGS sequence"/>
</dbReference>
<evidence type="ECO:0000256" key="7">
    <source>
        <dbReference type="ARBA" id="ARBA00023065"/>
    </source>
</evidence>
<keyword evidence="7" id="KW-0406">Ion transport</keyword>
<sequence length="364" mass="39313">MTLHTDDTTDGTDALRRGDRKPLLTVRDLRTHITTEGDSIRAVDGVSFRIDRGETVCLVGESGSGKSVTCQSLTGLVPRPPAEIVGGTVDFDGNSLLEAEESQLQAIRGSRIAHVFQNPQSALDPVYTVGDQLVEAITIHEDVPEREAVDRGIELLGRVGIPNAAARVDDYPHEFSGGMQQRVAIAIALAADPDLLIADEPTTAVDVTVQARLIELFRDLIDGGMSLLLVTHDLRVVAALADRVLVMFGGTIVERGPVEDLFDRPAHPYTRELMASYDGVSRRDDRSARGAIPGNGCRFRGECPHAVDDCAGGDQPAFHPVESRDAHRAACVYYGPERDPATIDERRGPDERRLLGGPGGESRE</sequence>
<dbReference type="NCBIfam" id="TIGR01727">
    <property type="entry name" value="oligo_HPY"/>
    <property type="match status" value="1"/>
</dbReference>
<evidence type="ECO:0000259" key="14">
    <source>
        <dbReference type="PROSITE" id="PS50893"/>
    </source>
</evidence>
<dbReference type="GO" id="GO:0005524">
    <property type="term" value="F:ATP binding"/>
    <property type="evidence" value="ECO:0007669"/>
    <property type="project" value="UniProtKB-KW"/>
</dbReference>
<feature type="compositionally biased region" description="Basic and acidic residues" evidence="13">
    <location>
        <begin position="338"/>
        <end position="354"/>
    </location>
</feature>
<keyword evidence="17" id="KW-1185">Reference proteome</keyword>
<evidence type="ECO:0000256" key="4">
    <source>
        <dbReference type="ARBA" id="ARBA00022741"/>
    </source>
</evidence>
<dbReference type="RefSeq" id="WP_007140528.1">
    <property type="nucleotide sequence ID" value="NZ_AOLZ01000022.1"/>
</dbReference>
<dbReference type="GeneID" id="30923386"/>
<evidence type="ECO:0000313" key="17">
    <source>
        <dbReference type="Proteomes" id="UP000011555"/>
    </source>
</evidence>
<dbReference type="EMBL" id="CP019285">
    <property type="protein sequence ID" value="APW99846.1"/>
    <property type="molecule type" value="Genomic_DNA"/>
</dbReference>
<dbReference type="EMBL" id="AOLZ01000022">
    <property type="protein sequence ID" value="EMA35973.1"/>
    <property type="molecule type" value="Genomic_DNA"/>
</dbReference>
<evidence type="ECO:0000256" key="8">
    <source>
        <dbReference type="ARBA" id="ARBA00023136"/>
    </source>
</evidence>
<dbReference type="KEGG" id="hlc:CHINAEXTREME19640"/>
<evidence type="ECO:0000256" key="12">
    <source>
        <dbReference type="ARBA" id="ARBA00048610"/>
    </source>
</evidence>
<dbReference type="PANTHER" id="PTHR43297">
    <property type="entry name" value="OLIGOPEPTIDE TRANSPORT ATP-BINDING PROTEIN APPD"/>
    <property type="match status" value="1"/>
</dbReference>
<comment type="catalytic activity">
    <reaction evidence="12">
        <text>Ni(2+)(out) + ATP + H2O = Ni(2+)(in) + ADP + phosphate + H(+)</text>
        <dbReference type="Rhea" id="RHEA:15557"/>
        <dbReference type="ChEBI" id="CHEBI:15377"/>
        <dbReference type="ChEBI" id="CHEBI:15378"/>
        <dbReference type="ChEBI" id="CHEBI:30616"/>
        <dbReference type="ChEBI" id="CHEBI:43474"/>
        <dbReference type="ChEBI" id="CHEBI:49786"/>
        <dbReference type="ChEBI" id="CHEBI:456216"/>
        <dbReference type="EC" id="7.2.2.11"/>
    </reaction>
    <physiologicalReaction direction="left-to-right" evidence="12">
        <dbReference type="Rhea" id="RHEA:15558"/>
    </physiologicalReaction>
</comment>
<evidence type="ECO:0000256" key="5">
    <source>
        <dbReference type="ARBA" id="ARBA00022840"/>
    </source>
</evidence>
<keyword evidence="8" id="KW-0472">Membrane</keyword>
<dbReference type="InterPro" id="IPR003593">
    <property type="entry name" value="AAA+_ATPase"/>
</dbReference>
<dbReference type="GO" id="GO:0015413">
    <property type="term" value="F:ABC-type nickel transporter activity"/>
    <property type="evidence" value="ECO:0007669"/>
    <property type="project" value="UniProtKB-EC"/>
</dbReference>
<dbReference type="CDD" id="cd03257">
    <property type="entry name" value="ABC_NikE_OppD_transporters"/>
    <property type="match status" value="1"/>
</dbReference>
<dbReference type="SUPFAM" id="SSF52540">
    <property type="entry name" value="P-loop containing nucleoside triphosphate hydrolases"/>
    <property type="match status" value="1"/>
</dbReference>
<gene>
    <name evidence="16" type="ORF">C445_03918</name>
    <name evidence="15" type="ORF">CHINAEXTREME_19640</name>
</gene>
<keyword evidence="3" id="KW-1003">Cell membrane</keyword>
<evidence type="ECO:0000256" key="1">
    <source>
        <dbReference type="ARBA" id="ARBA00004202"/>
    </source>
</evidence>
<feature type="region of interest" description="Disordered" evidence="13">
    <location>
        <begin position="338"/>
        <end position="364"/>
    </location>
</feature>
<evidence type="ECO:0000256" key="6">
    <source>
        <dbReference type="ARBA" id="ARBA00022967"/>
    </source>
</evidence>
<evidence type="ECO:0000256" key="3">
    <source>
        <dbReference type="ARBA" id="ARBA00022475"/>
    </source>
</evidence>
<proteinExistence type="predicted"/>
<dbReference type="InterPro" id="IPR013563">
    <property type="entry name" value="Oligopep_ABC_C"/>
</dbReference>
<protein>
    <recommendedName>
        <fullName evidence="11">Nickel import system ATP-binding protein NikD</fullName>
        <ecNumber evidence="10">7.2.2.11</ecNumber>
    </recommendedName>
</protein>
<organism evidence="16 17">
    <name type="scientific">Natronobacterium lacisalsi AJ5</name>
    <dbReference type="NCBI Taxonomy" id="358396"/>
    <lineage>
        <taxon>Archaea</taxon>
        <taxon>Methanobacteriati</taxon>
        <taxon>Methanobacteriota</taxon>
        <taxon>Stenosarchaea group</taxon>
        <taxon>Halobacteria</taxon>
        <taxon>Halobacteriales</taxon>
        <taxon>Natrialbaceae</taxon>
        <taxon>Natronobacterium</taxon>
    </lineage>
</organism>